<organism evidence="1 2">
    <name type="scientific">Microlunatus kandeliicorticis</name>
    <dbReference type="NCBI Taxonomy" id="1759536"/>
    <lineage>
        <taxon>Bacteria</taxon>
        <taxon>Bacillati</taxon>
        <taxon>Actinomycetota</taxon>
        <taxon>Actinomycetes</taxon>
        <taxon>Propionibacteriales</taxon>
        <taxon>Propionibacteriaceae</taxon>
        <taxon>Microlunatus</taxon>
    </lineage>
</organism>
<keyword evidence="2" id="KW-1185">Reference proteome</keyword>
<proteinExistence type="predicted"/>
<sequence length="410" mass="44706">MTIDSSKHSNNFEVDWGSIQPGRVQRFERAVDTQGVADRLDRLAAVAVTGLGRMYERERRSFPQTVRGFRSDTGPDIRPEGDSLRYAAIAALGIGLLPIAQQRQILNGDDARGLTALVIERALRVEDLGAVALAAWAAAEVGHHFAEDLFLHIDRRISSSHPIDVVECSWALTAAVSASRLAKLDDLTRKIERRLSAAQGPGGLFPHVLSPLPQKGVRSHVGCFADQVYPIQALARLHLLTGNPAALERADACAERIVALQGKQGQWWWHYDARSDAVVERFPVYSVHQHAMAPMALLDLAEAGGANHSAAIARGLGWIDNHPEALADLVSERLGVIWRKVGRREPRKLARGLAATLTSRRPGSTLPLLDRLLPPGPIDYECRPYELGWLLYAWSGTGALSAISGADSRA</sequence>
<reference evidence="1 2" key="1">
    <citation type="submission" date="2020-07" db="EMBL/GenBank/DDBJ databases">
        <title>Sequencing the genomes of 1000 actinobacteria strains.</title>
        <authorList>
            <person name="Klenk H.-P."/>
        </authorList>
    </citation>
    <scope>NUCLEOTIDE SEQUENCE [LARGE SCALE GENOMIC DNA]</scope>
    <source>
        <strain evidence="1 2">DSM 100723</strain>
    </source>
</reference>
<evidence type="ECO:0008006" key="3">
    <source>
        <dbReference type="Google" id="ProtNLM"/>
    </source>
</evidence>
<dbReference type="Proteomes" id="UP000523079">
    <property type="component" value="Unassembled WGS sequence"/>
</dbReference>
<dbReference type="SUPFAM" id="SSF48208">
    <property type="entry name" value="Six-hairpin glycosidases"/>
    <property type="match status" value="1"/>
</dbReference>
<dbReference type="Gene3D" id="1.50.10.20">
    <property type="match status" value="1"/>
</dbReference>
<evidence type="ECO:0000313" key="1">
    <source>
        <dbReference type="EMBL" id="MBA8792689.1"/>
    </source>
</evidence>
<dbReference type="GO" id="GO:0005975">
    <property type="term" value="P:carbohydrate metabolic process"/>
    <property type="evidence" value="ECO:0007669"/>
    <property type="project" value="InterPro"/>
</dbReference>
<accession>A0A7W3P497</accession>
<dbReference type="AlphaFoldDB" id="A0A7W3P497"/>
<name>A0A7W3P497_9ACTN</name>
<dbReference type="InterPro" id="IPR008928">
    <property type="entry name" value="6-hairpin_glycosidase_sf"/>
</dbReference>
<protein>
    <recommendedName>
        <fullName evidence="3">Lanthionine synthetase C-like protein</fullName>
    </recommendedName>
</protein>
<evidence type="ECO:0000313" key="2">
    <source>
        <dbReference type="Proteomes" id="UP000523079"/>
    </source>
</evidence>
<gene>
    <name evidence="1" type="ORF">FHX74_000283</name>
</gene>
<comment type="caution">
    <text evidence="1">The sequence shown here is derived from an EMBL/GenBank/DDBJ whole genome shotgun (WGS) entry which is preliminary data.</text>
</comment>
<dbReference type="EMBL" id="JACGWT010000001">
    <property type="protein sequence ID" value="MBA8792689.1"/>
    <property type="molecule type" value="Genomic_DNA"/>
</dbReference>